<keyword evidence="3" id="KW-1185">Reference proteome</keyword>
<evidence type="ECO:0000313" key="2">
    <source>
        <dbReference type="EMBL" id="KAH0452299.1"/>
    </source>
</evidence>
<reference evidence="2 3" key="1">
    <citation type="journal article" date="2021" name="Hortic Res">
        <title>Chromosome-scale assembly of the Dendrobium chrysotoxum genome enhances the understanding of orchid evolution.</title>
        <authorList>
            <person name="Zhang Y."/>
            <person name="Zhang G.Q."/>
            <person name="Zhang D."/>
            <person name="Liu X.D."/>
            <person name="Xu X.Y."/>
            <person name="Sun W.H."/>
            <person name="Yu X."/>
            <person name="Zhu X."/>
            <person name="Wang Z.W."/>
            <person name="Zhao X."/>
            <person name="Zhong W.Y."/>
            <person name="Chen H."/>
            <person name="Yin W.L."/>
            <person name="Huang T."/>
            <person name="Niu S.C."/>
            <person name="Liu Z.J."/>
        </authorList>
    </citation>
    <scope>NUCLEOTIDE SEQUENCE [LARGE SCALE GENOMIC DNA]</scope>
    <source>
        <strain evidence="2">Lindl</strain>
    </source>
</reference>
<organism evidence="2 3">
    <name type="scientific">Dendrobium chrysotoxum</name>
    <name type="common">Orchid</name>
    <dbReference type="NCBI Taxonomy" id="161865"/>
    <lineage>
        <taxon>Eukaryota</taxon>
        <taxon>Viridiplantae</taxon>
        <taxon>Streptophyta</taxon>
        <taxon>Embryophyta</taxon>
        <taxon>Tracheophyta</taxon>
        <taxon>Spermatophyta</taxon>
        <taxon>Magnoliopsida</taxon>
        <taxon>Liliopsida</taxon>
        <taxon>Asparagales</taxon>
        <taxon>Orchidaceae</taxon>
        <taxon>Epidendroideae</taxon>
        <taxon>Malaxideae</taxon>
        <taxon>Dendrobiinae</taxon>
        <taxon>Dendrobium</taxon>
    </lineage>
</organism>
<protein>
    <submittedName>
        <fullName evidence="2">Uncharacterized protein</fullName>
    </submittedName>
</protein>
<feature type="region of interest" description="Disordered" evidence="1">
    <location>
        <begin position="30"/>
        <end position="49"/>
    </location>
</feature>
<dbReference type="EMBL" id="JAGFBR010000017">
    <property type="protein sequence ID" value="KAH0452299.1"/>
    <property type="molecule type" value="Genomic_DNA"/>
</dbReference>
<comment type="caution">
    <text evidence="2">The sequence shown here is derived from an EMBL/GenBank/DDBJ whole genome shotgun (WGS) entry which is preliminary data.</text>
</comment>
<name>A0AAV7G975_DENCH</name>
<dbReference type="Proteomes" id="UP000775213">
    <property type="component" value="Unassembled WGS sequence"/>
</dbReference>
<feature type="compositionally biased region" description="Basic and acidic residues" evidence="1">
    <location>
        <begin position="40"/>
        <end position="49"/>
    </location>
</feature>
<accession>A0AAV7G975</accession>
<evidence type="ECO:0000256" key="1">
    <source>
        <dbReference type="SAM" id="MobiDB-lite"/>
    </source>
</evidence>
<evidence type="ECO:0000313" key="3">
    <source>
        <dbReference type="Proteomes" id="UP000775213"/>
    </source>
</evidence>
<dbReference type="AlphaFoldDB" id="A0AAV7G975"/>
<proteinExistence type="predicted"/>
<sequence length="91" mass="10464">MEGRLSSMEARMENRFENIKGMMRKLIEMQSKASPVSPRADPKGKRLQEDNDEVEMIFLKNHPEGLRGRCIKVFRIRGSKESGGRSLLEIT</sequence>
<gene>
    <name evidence="2" type="ORF">IEQ34_019598</name>
</gene>